<dbReference type="EMBL" id="QZWG01000013">
    <property type="protein sequence ID" value="RZB72188.1"/>
    <property type="molecule type" value="Genomic_DNA"/>
</dbReference>
<reference evidence="1 2" key="1">
    <citation type="submission" date="2018-09" db="EMBL/GenBank/DDBJ databases">
        <title>A high-quality reference genome of wild soybean provides a powerful tool to mine soybean genomes.</title>
        <authorList>
            <person name="Xie M."/>
            <person name="Chung C.Y.L."/>
            <person name="Li M.-W."/>
            <person name="Wong F.-L."/>
            <person name="Chan T.-F."/>
            <person name="Lam H.-M."/>
        </authorList>
    </citation>
    <scope>NUCLEOTIDE SEQUENCE [LARGE SCALE GENOMIC DNA]</scope>
    <source>
        <strain evidence="2">cv. W05</strain>
        <tissue evidence="1">Hypocotyl of etiolated seedlings</tissue>
    </source>
</reference>
<evidence type="ECO:0000313" key="1">
    <source>
        <dbReference type="EMBL" id="RZB72188.1"/>
    </source>
</evidence>
<proteinExistence type="predicted"/>
<keyword evidence="2" id="KW-1185">Reference proteome</keyword>
<sequence>MEVQQSGGKPFGVSKIGFFPQRGYVMRDKDGCVHCGSTILAAVKQMDHKVEFLSILSFSGTLEDGVVEGKWDHRTNKGMIADLDNAKTGAITDMPY</sequence>
<accession>A0A445HEU0</accession>
<name>A0A445HEU0_GLYSO</name>
<comment type="caution">
    <text evidence="1">The sequence shown here is derived from an EMBL/GenBank/DDBJ whole genome shotgun (WGS) entry which is preliminary data.</text>
</comment>
<organism evidence="1 2">
    <name type="scientific">Glycine soja</name>
    <name type="common">Wild soybean</name>
    <dbReference type="NCBI Taxonomy" id="3848"/>
    <lineage>
        <taxon>Eukaryota</taxon>
        <taxon>Viridiplantae</taxon>
        <taxon>Streptophyta</taxon>
        <taxon>Embryophyta</taxon>
        <taxon>Tracheophyta</taxon>
        <taxon>Spermatophyta</taxon>
        <taxon>Magnoliopsida</taxon>
        <taxon>eudicotyledons</taxon>
        <taxon>Gunneridae</taxon>
        <taxon>Pentapetalae</taxon>
        <taxon>rosids</taxon>
        <taxon>fabids</taxon>
        <taxon>Fabales</taxon>
        <taxon>Fabaceae</taxon>
        <taxon>Papilionoideae</taxon>
        <taxon>50 kb inversion clade</taxon>
        <taxon>NPAAA clade</taxon>
        <taxon>indigoferoid/millettioid clade</taxon>
        <taxon>Phaseoleae</taxon>
        <taxon>Glycine</taxon>
        <taxon>Glycine subgen. Soja</taxon>
    </lineage>
</organism>
<dbReference type="Proteomes" id="UP000289340">
    <property type="component" value="Chromosome 13"/>
</dbReference>
<dbReference type="AlphaFoldDB" id="A0A445HEU0"/>
<protein>
    <submittedName>
        <fullName evidence="1">Uncharacterized protein</fullName>
    </submittedName>
</protein>
<evidence type="ECO:0000313" key="2">
    <source>
        <dbReference type="Proteomes" id="UP000289340"/>
    </source>
</evidence>
<gene>
    <name evidence="1" type="ORF">D0Y65_036502</name>
</gene>